<dbReference type="KEGG" id="gtt:GUITHDRAFT_134935"/>
<dbReference type="InterPro" id="IPR000225">
    <property type="entry name" value="Armadillo"/>
</dbReference>
<feature type="region of interest" description="Disordered" evidence="8">
    <location>
        <begin position="385"/>
        <end position="408"/>
    </location>
</feature>
<dbReference type="InterPro" id="IPR045156">
    <property type="entry name" value="Vac8"/>
</dbReference>
<comment type="similarity">
    <text evidence="2">Belongs to the beta-catenin family.</text>
</comment>
<name>L1JQJ5_GUITC</name>
<dbReference type="GO" id="GO:0043495">
    <property type="term" value="F:protein-membrane adaptor activity"/>
    <property type="evidence" value="ECO:0007669"/>
    <property type="project" value="InterPro"/>
</dbReference>
<evidence type="ECO:0000256" key="5">
    <source>
        <dbReference type="ARBA" id="ARBA00023136"/>
    </source>
</evidence>
<sequence length="2358" mass="263114">MEEAEEAERMDERDGEEKEHDDDGGGGGGGGETATDEVTDGASAIRSLMRDLKDAEDIDRRLSDLRGLCLRADDLQPWTGGSWEASIQDKERQEMIAMHDNFLSVMREALCEPCRHLAAMRLMHVLVYKNERVQQYLVEQQVVSVMEQQLSQSPQVNEQLSFFRFLFLLEDHLARPHLDNLLPSLIDRLASRSRDLQRISALLIHKFVFASPPGSALAVIEAWELLERFVSLFQLSKDQPVKLAALRIIHQITRLSANKLHSVETSSVLAVMERESFLLAVMAQVRENLTQEFILTALELFKSLLPFCQGQTAVKQLMEGQLAKDPSLFASTLAVILLFPIDKVRVAGHELVVAMSLRDLMSAALVSPLLSAAAAEAHEAFGSRFPPLDSQSQSGDDPSPLPAMAKGSSLAKAVRGSEELHFFLETTRGEDPTRMELLLCFLQANPSHINRELIAAAKRSLERRVKERSWKEASLLSRLLDQMLEGRTEELVDEAHLDRSLKLLRSVVGGSRRAGDGGEELSCMRDLLARLISSNVFAARVMRESGGVDLCLNLLSSPLSSHAPAALTLLHATYKSSAAAGLRCFDVEELKVLVPHVKESIRSSLMRGGEDVGDGGVLDLCLNLFIGAFQHHLPERKRFPMTPRELTSESCCESFPFRELVSYELQRDLCKLLVSSLSSIPCRFELRIARLLTVIAYLHAFDLHRQRTNMSSEDVQLLQGLVSSQAMLSLYSETLRGCLSLFLAAISAKKTQELLTDEVVRRFSYAFDGNINVEMQLLENSILLVCRAEPSMRLKMCYPAVLDEICLNVCRGVERDGVSAKMFQSLVTTELLGENKLDKILVMFTRPCIRSMLQRLLQYLRRSDRAPDMTGRYTDIISKMCEISDMQTFLFGQNLFEVLMDALKDRDMMNVQHVVKCLADIARGKDKEEMRQRLVDLGLIPRLIHLLDKSQLLGLMLGIVELLPLLSLHLSLQEERVRLLLALFLTFRSSSSLLLTRQLLPAIASFIQSPADAHLFVEHGGMEMMLERDGKVHRSSEALKMMRTMLVLARRNEEKGNVIVEEIATQETMTQVLDLSETSDLNISKTSLKVFEEILQRGIPCTQQFLDDSFNRLKDNDGQKRFEQLRPYIFVNMCLLASLLDDKKFLLLLPRVKQYLRADSGKTVKAALKSIVCLAKFENVRSQLRGLNLRDLLLLRMSACRYECRRVAARVLEVLLGHDLSWRLVSSDLVLRLLEMLSSRLEFDNLEALKALNQVLRLPDSFADCVKLVKPAGGQDGLHLVSSLLHRTESERIKTECCKFLRLVARDKSWSFIVCQLSAVVVSESLLSSSESLVLSSLQCVEELIAETSNFALLKAQGILVICNNLLEMANAAVVVSACHVIAAFAQDESSRKAMLVCGTMERLYERYEGGEERVSQSVSVCLQRLMEHRDMSLAFYEHHRPQALLLPLSQPVSSAAKRSAAKVMAKYLRHVPFESEGSSKSLTLARELVQALLAEPDISVASELCAAVAASIGNRSRHKEGYKKLLVDAGLLVGAKRLLLAASETFILVAANVLLKLSDLEQCRQFVLEHGLISALKDAAASHRSCAIPAMRALASCARGHVGLRLQALECGAVEAVLASLKSLAVRGGREEEGEEEEGEEHVKRSVDGLVGLLECKRCQVLSESEHHFQAKFQGEIVVLRQCLPRCSHADACRSCLSLALENGAQQVCLQLLQHGSWRMRELGTTLLLCLLPAREFKKELKEMLAGDEGLLEGVTASLEHMLGSRENVQSVKMAARQSLAALLAAAVCLEDDTRLRLLRSKVLSLLVACLSSTDFPTRCCASYALARLCASDRLSFYWSRQREVASWELPQELRGYQDSSGRLLEFSEEEVKYDQEKKGFRVRGVFKAFERILVCDILLSSSLTYKSNATFFKLKADPRVVTDKIVLASMTDMLEGDVTEEAYLYAVEAIITLSRFRLPKEFLLKHQVLTKLIDKFNQAGDASLLKERLLTAIVSIIPDPTSVEILETCRFPQLLITLIKSQASSRTLIQTASVALAKLCRDENFNLRKHAADLTELELETFSRSDEQLFVFWLDLLVSLSSYTTCQSELARSSLLPQLIARLKEATALPVKSRLLIVITNLVSLQANMVQAIECGILLHVSRLAGEEELRVVVLLSLLSLLRERKLRDQAADHNLHLLCCDLTDRLMKPQLSSTQADQPDSESEDARSNGDRSDGQVMTLIARIMLSMSSGSAQSVRRVAGPESFAALKLLLSRQEPDIQRDALLALRNLISGRSDLAATLEEEVLVKIARLLQTPRPLVQREAANLIISISSFPRVRPVLLQHGTSIGLHAMLESGQPELKELATLAMRRLGLR</sequence>
<dbReference type="GeneID" id="17307481"/>
<dbReference type="Proteomes" id="UP000011087">
    <property type="component" value="Unassembled WGS sequence"/>
</dbReference>
<gene>
    <name evidence="9" type="ORF">GUITHDRAFT_134935</name>
</gene>
<keyword evidence="4" id="KW-0677">Repeat</keyword>
<evidence type="ECO:0000256" key="6">
    <source>
        <dbReference type="ARBA" id="ARBA00023288"/>
    </source>
</evidence>
<dbReference type="GO" id="GO:0071562">
    <property type="term" value="P:nucleus-vacuole junction assembly"/>
    <property type="evidence" value="ECO:0007669"/>
    <property type="project" value="InterPro"/>
</dbReference>
<dbReference type="EMBL" id="JH992977">
    <property type="protein sequence ID" value="EKX50826.1"/>
    <property type="molecule type" value="Genomic_DNA"/>
</dbReference>
<accession>L1JQJ5</accession>
<comment type="subcellular location">
    <subcellularLocation>
        <location evidence="1">Vacuole membrane</location>
        <topology evidence="1">Lipid-anchor</topology>
    </subcellularLocation>
</comment>
<dbReference type="PANTHER" id="PTHR47249:SF1">
    <property type="entry name" value="VACUOLAR PROTEIN 8"/>
    <property type="match status" value="1"/>
</dbReference>
<feature type="compositionally biased region" description="Low complexity" evidence="8">
    <location>
        <begin position="386"/>
        <end position="398"/>
    </location>
</feature>
<dbReference type="Gene3D" id="1.25.10.10">
    <property type="entry name" value="Leucine-rich Repeat Variant"/>
    <property type="match status" value="7"/>
</dbReference>
<dbReference type="GO" id="GO:0005774">
    <property type="term" value="C:vacuolar membrane"/>
    <property type="evidence" value="ECO:0007669"/>
    <property type="project" value="UniProtKB-SubCell"/>
</dbReference>
<dbReference type="RefSeq" id="XP_005837806.1">
    <property type="nucleotide sequence ID" value="XM_005837749.1"/>
</dbReference>
<evidence type="ECO:0000256" key="1">
    <source>
        <dbReference type="ARBA" id="ARBA00004592"/>
    </source>
</evidence>
<dbReference type="PANTHER" id="PTHR47249">
    <property type="entry name" value="VACUOLAR PROTEIN 8"/>
    <property type="match status" value="1"/>
</dbReference>
<evidence type="ECO:0000256" key="8">
    <source>
        <dbReference type="SAM" id="MobiDB-lite"/>
    </source>
</evidence>
<evidence type="ECO:0000256" key="2">
    <source>
        <dbReference type="ARBA" id="ARBA00005462"/>
    </source>
</evidence>
<evidence type="ECO:0000313" key="9">
    <source>
        <dbReference type="EMBL" id="EKX50826.1"/>
    </source>
</evidence>
<dbReference type="HOGENOM" id="CLU_229620_0_0_1"/>
<feature type="compositionally biased region" description="Basic and acidic residues" evidence="8">
    <location>
        <begin position="10"/>
        <end position="23"/>
    </location>
</feature>
<feature type="region of interest" description="Disordered" evidence="8">
    <location>
        <begin position="2193"/>
        <end position="2216"/>
    </location>
</feature>
<dbReference type="SUPFAM" id="SSF48371">
    <property type="entry name" value="ARM repeat"/>
    <property type="match status" value="4"/>
</dbReference>
<evidence type="ECO:0000256" key="3">
    <source>
        <dbReference type="ARBA" id="ARBA00022554"/>
    </source>
</evidence>
<protein>
    <recommendedName>
        <fullName evidence="7">Vacuolar protein 8</fullName>
    </recommendedName>
</protein>
<dbReference type="SMART" id="SM00185">
    <property type="entry name" value="ARM"/>
    <property type="match status" value="7"/>
</dbReference>
<evidence type="ECO:0000313" key="11">
    <source>
        <dbReference type="Proteomes" id="UP000011087"/>
    </source>
</evidence>
<proteinExistence type="inferred from homology"/>
<dbReference type="InterPro" id="IPR011989">
    <property type="entry name" value="ARM-like"/>
</dbReference>
<feature type="compositionally biased region" description="Basic and acidic residues" evidence="8">
    <location>
        <begin position="2207"/>
        <end position="2216"/>
    </location>
</feature>
<reference evidence="9 11" key="1">
    <citation type="journal article" date="2012" name="Nature">
        <title>Algal genomes reveal evolutionary mosaicism and the fate of nucleomorphs.</title>
        <authorList>
            <consortium name="DOE Joint Genome Institute"/>
            <person name="Curtis B.A."/>
            <person name="Tanifuji G."/>
            <person name="Burki F."/>
            <person name="Gruber A."/>
            <person name="Irimia M."/>
            <person name="Maruyama S."/>
            <person name="Arias M.C."/>
            <person name="Ball S.G."/>
            <person name="Gile G.H."/>
            <person name="Hirakawa Y."/>
            <person name="Hopkins J.F."/>
            <person name="Kuo A."/>
            <person name="Rensing S.A."/>
            <person name="Schmutz J."/>
            <person name="Symeonidi A."/>
            <person name="Elias M."/>
            <person name="Eveleigh R.J."/>
            <person name="Herman E.K."/>
            <person name="Klute M.J."/>
            <person name="Nakayama T."/>
            <person name="Obornik M."/>
            <person name="Reyes-Prieto A."/>
            <person name="Armbrust E.V."/>
            <person name="Aves S.J."/>
            <person name="Beiko R.G."/>
            <person name="Coutinho P."/>
            <person name="Dacks J.B."/>
            <person name="Durnford D.G."/>
            <person name="Fast N.M."/>
            <person name="Green B.R."/>
            <person name="Grisdale C.J."/>
            <person name="Hempel F."/>
            <person name="Henrissat B."/>
            <person name="Hoppner M.P."/>
            <person name="Ishida K."/>
            <person name="Kim E."/>
            <person name="Koreny L."/>
            <person name="Kroth P.G."/>
            <person name="Liu Y."/>
            <person name="Malik S.B."/>
            <person name="Maier U.G."/>
            <person name="McRose D."/>
            <person name="Mock T."/>
            <person name="Neilson J.A."/>
            <person name="Onodera N.T."/>
            <person name="Poole A.M."/>
            <person name="Pritham E.J."/>
            <person name="Richards T.A."/>
            <person name="Rocap G."/>
            <person name="Roy S.W."/>
            <person name="Sarai C."/>
            <person name="Schaack S."/>
            <person name="Shirato S."/>
            <person name="Slamovits C.H."/>
            <person name="Spencer D.F."/>
            <person name="Suzuki S."/>
            <person name="Worden A.Z."/>
            <person name="Zauner S."/>
            <person name="Barry K."/>
            <person name="Bell C."/>
            <person name="Bharti A.K."/>
            <person name="Crow J.A."/>
            <person name="Grimwood J."/>
            <person name="Kramer R."/>
            <person name="Lindquist E."/>
            <person name="Lucas S."/>
            <person name="Salamov A."/>
            <person name="McFadden G.I."/>
            <person name="Lane C.E."/>
            <person name="Keeling P.J."/>
            <person name="Gray M.W."/>
            <person name="Grigoriev I.V."/>
            <person name="Archibald J.M."/>
        </authorList>
    </citation>
    <scope>NUCLEOTIDE SEQUENCE</scope>
    <source>
        <strain evidence="9 11">CCMP2712</strain>
    </source>
</reference>
<reference evidence="11" key="2">
    <citation type="submission" date="2012-11" db="EMBL/GenBank/DDBJ databases">
        <authorList>
            <person name="Kuo A."/>
            <person name="Curtis B.A."/>
            <person name="Tanifuji G."/>
            <person name="Burki F."/>
            <person name="Gruber A."/>
            <person name="Irimia M."/>
            <person name="Maruyama S."/>
            <person name="Arias M.C."/>
            <person name="Ball S.G."/>
            <person name="Gile G.H."/>
            <person name="Hirakawa Y."/>
            <person name="Hopkins J.F."/>
            <person name="Rensing S.A."/>
            <person name="Schmutz J."/>
            <person name="Symeonidi A."/>
            <person name="Elias M."/>
            <person name="Eveleigh R.J."/>
            <person name="Herman E.K."/>
            <person name="Klute M.J."/>
            <person name="Nakayama T."/>
            <person name="Obornik M."/>
            <person name="Reyes-Prieto A."/>
            <person name="Armbrust E.V."/>
            <person name="Aves S.J."/>
            <person name="Beiko R.G."/>
            <person name="Coutinho P."/>
            <person name="Dacks J.B."/>
            <person name="Durnford D.G."/>
            <person name="Fast N.M."/>
            <person name="Green B.R."/>
            <person name="Grisdale C."/>
            <person name="Hempe F."/>
            <person name="Henrissat B."/>
            <person name="Hoppner M.P."/>
            <person name="Ishida K.-I."/>
            <person name="Kim E."/>
            <person name="Koreny L."/>
            <person name="Kroth P.G."/>
            <person name="Liu Y."/>
            <person name="Malik S.-B."/>
            <person name="Maier U.G."/>
            <person name="McRose D."/>
            <person name="Mock T."/>
            <person name="Neilson J.A."/>
            <person name="Onodera N.T."/>
            <person name="Poole A.M."/>
            <person name="Pritham E.J."/>
            <person name="Richards T.A."/>
            <person name="Rocap G."/>
            <person name="Roy S.W."/>
            <person name="Sarai C."/>
            <person name="Schaack S."/>
            <person name="Shirato S."/>
            <person name="Slamovits C.H."/>
            <person name="Spencer D.F."/>
            <person name="Suzuki S."/>
            <person name="Worden A.Z."/>
            <person name="Zauner S."/>
            <person name="Barry K."/>
            <person name="Bell C."/>
            <person name="Bharti A.K."/>
            <person name="Crow J.A."/>
            <person name="Grimwood J."/>
            <person name="Kramer R."/>
            <person name="Lindquist E."/>
            <person name="Lucas S."/>
            <person name="Salamov A."/>
            <person name="McFadden G.I."/>
            <person name="Lane C.E."/>
            <person name="Keeling P.J."/>
            <person name="Gray M.W."/>
            <person name="Grigoriev I.V."/>
            <person name="Archibald J.M."/>
        </authorList>
    </citation>
    <scope>NUCLEOTIDE SEQUENCE</scope>
    <source>
        <strain evidence="11">CCMP2712</strain>
    </source>
</reference>
<keyword evidence="11" id="KW-1185">Reference proteome</keyword>
<evidence type="ECO:0000256" key="7">
    <source>
        <dbReference type="ARBA" id="ARBA00026209"/>
    </source>
</evidence>
<evidence type="ECO:0000256" key="4">
    <source>
        <dbReference type="ARBA" id="ARBA00022737"/>
    </source>
</evidence>
<organism evidence="9">
    <name type="scientific">Guillardia theta (strain CCMP2712)</name>
    <name type="common">Cryptophyte</name>
    <dbReference type="NCBI Taxonomy" id="905079"/>
    <lineage>
        <taxon>Eukaryota</taxon>
        <taxon>Cryptophyceae</taxon>
        <taxon>Pyrenomonadales</taxon>
        <taxon>Geminigeraceae</taxon>
        <taxon>Guillardia</taxon>
    </lineage>
</organism>
<dbReference type="EnsemblProtists" id="EKX50826">
    <property type="protein sequence ID" value="EKX50826"/>
    <property type="gene ID" value="GUITHDRAFT_134935"/>
</dbReference>
<feature type="region of interest" description="Disordered" evidence="8">
    <location>
        <begin position="1"/>
        <end position="42"/>
    </location>
</feature>
<dbReference type="InterPro" id="IPR016024">
    <property type="entry name" value="ARM-type_fold"/>
</dbReference>
<reference evidence="10" key="3">
    <citation type="submission" date="2016-03" db="UniProtKB">
        <authorList>
            <consortium name="EnsemblProtists"/>
        </authorList>
    </citation>
    <scope>IDENTIFICATION</scope>
</reference>
<keyword evidence="3" id="KW-0926">Vacuole</keyword>
<dbReference type="PaxDb" id="55529-EKX50826"/>
<evidence type="ECO:0000313" key="10">
    <source>
        <dbReference type="EnsemblProtists" id="EKX50826"/>
    </source>
</evidence>
<keyword evidence="6" id="KW-0449">Lipoprotein</keyword>
<keyword evidence="5" id="KW-0472">Membrane</keyword>